<protein>
    <submittedName>
        <fullName evidence="2">Uncharacterized protein</fullName>
    </submittedName>
</protein>
<organism evidence="2 3">
    <name type="scientific">Takifugu flavidus</name>
    <name type="common">sansaifugu</name>
    <dbReference type="NCBI Taxonomy" id="433684"/>
    <lineage>
        <taxon>Eukaryota</taxon>
        <taxon>Metazoa</taxon>
        <taxon>Chordata</taxon>
        <taxon>Craniata</taxon>
        <taxon>Vertebrata</taxon>
        <taxon>Euteleostomi</taxon>
        <taxon>Actinopterygii</taxon>
        <taxon>Neopterygii</taxon>
        <taxon>Teleostei</taxon>
        <taxon>Neoteleostei</taxon>
        <taxon>Acanthomorphata</taxon>
        <taxon>Eupercaria</taxon>
        <taxon>Tetraodontiformes</taxon>
        <taxon>Tetradontoidea</taxon>
        <taxon>Tetraodontidae</taxon>
        <taxon>Takifugu</taxon>
    </lineage>
</organism>
<reference evidence="2 3" key="1">
    <citation type="submission" date="2019-04" db="EMBL/GenBank/DDBJ databases">
        <title>Chromosome genome assembly for Takifugu flavidus.</title>
        <authorList>
            <person name="Xiao S."/>
        </authorList>
    </citation>
    <scope>NUCLEOTIDE SEQUENCE [LARGE SCALE GENOMIC DNA]</scope>
    <source>
        <strain evidence="2">HTHZ2018</strain>
        <tissue evidence="2">Muscle</tissue>
    </source>
</reference>
<dbReference type="EMBL" id="RHFK02000002">
    <property type="protein sequence ID" value="TWW79484.1"/>
    <property type="molecule type" value="Genomic_DNA"/>
</dbReference>
<evidence type="ECO:0000313" key="3">
    <source>
        <dbReference type="Proteomes" id="UP000324091"/>
    </source>
</evidence>
<accession>A0A5C6PI65</accession>
<feature type="region of interest" description="Disordered" evidence="1">
    <location>
        <begin position="103"/>
        <end position="136"/>
    </location>
</feature>
<dbReference type="Proteomes" id="UP000324091">
    <property type="component" value="Chromosome 10"/>
</dbReference>
<gene>
    <name evidence="2" type="ORF">D4764_10G0005140</name>
</gene>
<evidence type="ECO:0000313" key="2">
    <source>
        <dbReference type="EMBL" id="TWW79484.1"/>
    </source>
</evidence>
<sequence>MEGNDRNGKHGCKPSFRWNFGKNSLTGFQLPCPSGVTRDNPHAPSGSCAVEEAAQVLLSQGETCKYQGNVCLRCQPARSVWQAEVILQGTLYLSPDVGSGGSSRAGLGPECQRSGRRVPRCATDNKIPGSRQATEEQLLGGSLCPPRPTSFSGAAQELLHHGSILSSVLAKFPYGAK</sequence>
<name>A0A5C6PI65_9TELE</name>
<evidence type="ECO:0000256" key="1">
    <source>
        <dbReference type="SAM" id="MobiDB-lite"/>
    </source>
</evidence>
<proteinExistence type="predicted"/>
<dbReference type="AlphaFoldDB" id="A0A5C6PI65"/>
<keyword evidence="3" id="KW-1185">Reference proteome</keyword>
<comment type="caution">
    <text evidence="2">The sequence shown here is derived from an EMBL/GenBank/DDBJ whole genome shotgun (WGS) entry which is preliminary data.</text>
</comment>